<dbReference type="PROSITE" id="PS51892">
    <property type="entry name" value="SUBTILASE"/>
    <property type="match status" value="1"/>
</dbReference>
<dbReference type="Pfam" id="PF00082">
    <property type="entry name" value="Peptidase_S8"/>
    <property type="match status" value="1"/>
</dbReference>
<dbReference type="Proteomes" id="UP001153678">
    <property type="component" value="Unassembled WGS sequence"/>
</dbReference>
<keyword evidence="5 7" id="KW-0720">Serine protease</keyword>
<dbReference type="Gene3D" id="3.40.50.200">
    <property type="entry name" value="Peptidase S8/S53 domain"/>
    <property type="match status" value="2"/>
</dbReference>
<dbReference type="Gene3D" id="2.60.40.1710">
    <property type="entry name" value="Subtilisin-like superfamily"/>
    <property type="match status" value="1"/>
</dbReference>
<proteinExistence type="inferred from homology"/>
<dbReference type="PROSITE" id="PS00136">
    <property type="entry name" value="SUBTILASE_ASP"/>
    <property type="match status" value="1"/>
</dbReference>
<organism evidence="11 12">
    <name type="scientific">Funneliformis geosporum</name>
    <dbReference type="NCBI Taxonomy" id="1117311"/>
    <lineage>
        <taxon>Eukaryota</taxon>
        <taxon>Fungi</taxon>
        <taxon>Fungi incertae sedis</taxon>
        <taxon>Mucoromycota</taxon>
        <taxon>Glomeromycotina</taxon>
        <taxon>Glomeromycetes</taxon>
        <taxon>Glomerales</taxon>
        <taxon>Glomeraceae</taxon>
        <taxon>Funneliformis</taxon>
    </lineage>
</organism>
<dbReference type="InterPro" id="IPR010435">
    <property type="entry name" value="C5a/SBT2-like_Fn3"/>
</dbReference>
<evidence type="ECO:0000256" key="1">
    <source>
        <dbReference type="ARBA" id="ARBA00011073"/>
    </source>
</evidence>
<dbReference type="Pfam" id="PF06280">
    <property type="entry name" value="fn3_5"/>
    <property type="match status" value="1"/>
</dbReference>
<feature type="domain" description="Peptidase S8/S53" evidence="9">
    <location>
        <begin position="169"/>
        <end position="597"/>
    </location>
</feature>
<protein>
    <submittedName>
        <fullName evidence="11">19739_t:CDS:1</fullName>
    </submittedName>
</protein>
<feature type="active site" description="Charge relay system" evidence="6 7">
    <location>
        <position position="218"/>
    </location>
</feature>
<evidence type="ECO:0000313" key="12">
    <source>
        <dbReference type="Proteomes" id="UP001153678"/>
    </source>
</evidence>
<evidence type="ECO:0000259" key="10">
    <source>
        <dbReference type="Pfam" id="PF06280"/>
    </source>
</evidence>
<dbReference type="PROSITE" id="PS00137">
    <property type="entry name" value="SUBTILASE_HIS"/>
    <property type="match status" value="1"/>
</dbReference>
<dbReference type="InterPro" id="IPR036852">
    <property type="entry name" value="Peptidase_S8/S53_dom_sf"/>
</dbReference>
<dbReference type="PRINTS" id="PR00723">
    <property type="entry name" value="SUBTILISIN"/>
</dbReference>
<evidence type="ECO:0000256" key="5">
    <source>
        <dbReference type="ARBA" id="ARBA00022825"/>
    </source>
</evidence>
<evidence type="ECO:0000256" key="7">
    <source>
        <dbReference type="PROSITE-ProRule" id="PRU01240"/>
    </source>
</evidence>
<dbReference type="InterPro" id="IPR000209">
    <property type="entry name" value="Peptidase_S8/S53_dom"/>
</dbReference>
<dbReference type="GO" id="GO:0005615">
    <property type="term" value="C:extracellular space"/>
    <property type="evidence" value="ECO:0007669"/>
    <property type="project" value="TreeGrafter"/>
</dbReference>
<evidence type="ECO:0000256" key="3">
    <source>
        <dbReference type="ARBA" id="ARBA00022729"/>
    </source>
</evidence>
<dbReference type="GO" id="GO:0016020">
    <property type="term" value="C:membrane"/>
    <property type="evidence" value="ECO:0007669"/>
    <property type="project" value="InterPro"/>
</dbReference>
<feature type="active site" description="Charge relay system" evidence="6 7">
    <location>
        <position position="544"/>
    </location>
</feature>
<dbReference type="InterPro" id="IPR022398">
    <property type="entry name" value="Peptidase_S8_His-AS"/>
</dbReference>
<gene>
    <name evidence="11" type="ORF">FWILDA_LOCUS2749</name>
</gene>
<accession>A0A9W4WJR5</accession>
<dbReference type="InterPro" id="IPR050131">
    <property type="entry name" value="Peptidase_S8_subtilisin-like"/>
</dbReference>
<dbReference type="AlphaFoldDB" id="A0A9W4WJR5"/>
<feature type="active site" description="Charge relay system" evidence="6 7">
    <location>
        <position position="178"/>
    </location>
</feature>
<dbReference type="PANTHER" id="PTHR43806">
    <property type="entry name" value="PEPTIDASE S8"/>
    <property type="match status" value="1"/>
</dbReference>
<dbReference type="PANTHER" id="PTHR43806:SF66">
    <property type="entry name" value="SERIN ENDOPEPTIDASE"/>
    <property type="match status" value="1"/>
</dbReference>
<reference evidence="11" key="1">
    <citation type="submission" date="2022-08" db="EMBL/GenBank/DDBJ databases">
        <authorList>
            <person name="Kallberg Y."/>
            <person name="Tangrot J."/>
            <person name="Rosling A."/>
        </authorList>
    </citation>
    <scope>NUCLEOTIDE SEQUENCE</scope>
    <source>
        <strain evidence="11">Wild A</strain>
    </source>
</reference>
<evidence type="ECO:0000256" key="8">
    <source>
        <dbReference type="RuleBase" id="RU003355"/>
    </source>
</evidence>
<dbReference type="SUPFAM" id="SSF52743">
    <property type="entry name" value="Subtilisin-like"/>
    <property type="match status" value="1"/>
</dbReference>
<keyword evidence="2 7" id="KW-0645">Protease</keyword>
<keyword evidence="4 7" id="KW-0378">Hydrolase</keyword>
<sequence length="889" mass="99426">MKIKICKYSIIHLTFVLLLFNWTFAEIIKKPHKVLANAFHVRLTSSPFTSTAEHIEAQHANFHRELNKRGIDVKIKHSFKRYTNVISIETDESNVKRIVEIEHVESVEPVKIYNRFKPSNPIEINKKKSNKVSETHLNATVLIAPNNDINAIHEITGVKKVHEILKLSGKGVKVGIIDTGIDYTHPALGGCFGPGCRVAFGYNFLNDTNDPYDSCDGHGTIVAGIIGGNDQSDDGPGYVGVAPDVVFGVYKAIPVFCPESDDDIDEKGVMINGQKIIEIIEILLMKAITKAVDDGMDIINMSLGYEGDDNSPLGHMISELAENRGIIFIIASGNEGESGVFGSMFPSNVQNSIGVGSFRTDKVVNFKAFDSKNPNFVINYVTQSALAFSFQSAKVKLLPMDKCLNDYKEFKDDVIIIDFRHGIPCLDIMVYFNNESLKPIGRLFILPDILEGLLLDFGNNAIIDSKQGDTLIQYLKTNTDLELDFSDKYGYMEYKSYSVVPSVFSSWGLNEEFDIKPEISAPGQMMFSTFPVNVVPYVVQSGTSIASPYMTGIAALYVEIFGKQQSFEQLKTALMNYAVPNLDRNNLLAPVFIQGAGLVDAFKVLKATSFVYPPKINLNDTVHFNGIQKLNVYNSGRKEMKYKLSHLPAPSFNGYNNTHERNYLNLEYFTNHEQYASVVFDYDQISVPPGSNVEVSVTFTLPKEIPKDRHLFYSGWIEIIPVDENMPIMTVPYAGLADDARSLPLFQTPSFPALINSTGDIVTEEDPIETYSLKPFNVTNDLYDYPTLKLNLATPTPNIITEILDVNKKLLGWVKDFTGIKFRKNPVILAVYWDGIIYSNLDNKAEPGTPAPDGNYFFKIKALKMYGDINNENDYESWISPKFRINRGA</sequence>
<dbReference type="EMBL" id="CAMKVN010000334">
    <property type="protein sequence ID" value="CAI2166792.1"/>
    <property type="molecule type" value="Genomic_DNA"/>
</dbReference>
<evidence type="ECO:0000256" key="2">
    <source>
        <dbReference type="ARBA" id="ARBA00022670"/>
    </source>
</evidence>
<dbReference type="GO" id="GO:0006508">
    <property type="term" value="P:proteolysis"/>
    <property type="evidence" value="ECO:0007669"/>
    <property type="project" value="UniProtKB-KW"/>
</dbReference>
<dbReference type="PROSITE" id="PS00138">
    <property type="entry name" value="SUBTILASE_SER"/>
    <property type="match status" value="1"/>
</dbReference>
<comment type="caution">
    <text evidence="11">The sequence shown here is derived from an EMBL/GenBank/DDBJ whole genome shotgun (WGS) entry which is preliminary data.</text>
</comment>
<dbReference type="GO" id="GO:0004252">
    <property type="term" value="F:serine-type endopeptidase activity"/>
    <property type="evidence" value="ECO:0007669"/>
    <property type="project" value="UniProtKB-UniRule"/>
</dbReference>
<evidence type="ECO:0000259" key="9">
    <source>
        <dbReference type="Pfam" id="PF00082"/>
    </source>
</evidence>
<evidence type="ECO:0000256" key="6">
    <source>
        <dbReference type="PIRSR" id="PIRSR615500-1"/>
    </source>
</evidence>
<comment type="similarity">
    <text evidence="1 7 8">Belongs to the peptidase S8 family.</text>
</comment>
<evidence type="ECO:0000313" key="11">
    <source>
        <dbReference type="EMBL" id="CAI2166792.1"/>
    </source>
</evidence>
<dbReference type="InterPro" id="IPR023827">
    <property type="entry name" value="Peptidase_S8_Asp-AS"/>
</dbReference>
<dbReference type="InterPro" id="IPR023828">
    <property type="entry name" value="Peptidase_S8_Ser-AS"/>
</dbReference>
<name>A0A9W4WJR5_9GLOM</name>
<dbReference type="OrthoDB" id="10256524at2759"/>
<feature type="domain" description="C5a peptidase/Subtilisin-like protease SBT2-like Fn3-like" evidence="10">
    <location>
        <begin position="616"/>
        <end position="733"/>
    </location>
</feature>
<keyword evidence="3" id="KW-0732">Signal</keyword>
<dbReference type="InterPro" id="IPR015500">
    <property type="entry name" value="Peptidase_S8_subtilisin-rel"/>
</dbReference>
<evidence type="ECO:0000256" key="4">
    <source>
        <dbReference type="ARBA" id="ARBA00022801"/>
    </source>
</evidence>
<keyword evidence="12" id="KW-1185">Reference proteome</keyword>